<dbReference type="Pfam" id="PF12937">
    <property type="entry name" value="F-box-like"/>
    <property type="match status" value="1"/>
</dbReference>
<evidence type="ECO:0000313" key="2">
    <source>
        <dbReference type="EMBL" id="KAK9817851.1"/>
    </source>
</evidence>
<proteinExistence type="predicted"/>
<comment type="caution">
    <text evidence="2">The sequence shown here is derived from an EMBL/GenBank/DDBJ whole genome shotgun (WGS) entry which is preliminary data.</text>
</comment>
<feature type="domain" description="F-box" evidence="1">
    <location>
        <begin position="41"/>
        <end position="73"/>
    </location>
</feature>
<evidence type="ECO:0000259" key="1">
    <source>
        <dbReference type="Pfam" id="PF12937"/>
    </source>
</evidence>
<organism evidence="2 3">
    <name type="scientific">[Myrmecia] bisecta</name>
    <dbReference type="NCBI Taxonomy" id="41462"/>
    <lineage>
        <taxon>Eukaryota</taxon>
        <taxon>Viridiplantae</taxon>
        <taxon>Chlorophyta</taxon>
        <taxon>core chlorophytes</taxon>
        <taxon>Trebouxiophyceae</taxon>
        <taxon>Trebouxiales</taxon>
        <taxon>Trebouxiaceae</taxon>
        <taxon>Myrmecia</taxon>
    </lineage>
</organism>
<dbReference type="AlphaFoldDB" id="A0AAW1Q7E4"/>
<dbReference type="EMBL" id="JALJOR010000004">
    <property type="protein sequence ID" value="KAK9817851.1"/>
    <property type="molecule type" value="Genomic_DNA"/>
</dbReference>
<accession>A0AAW1Q7E4</accession>
<dbReference type="SUPFAM" id="SSF81383">
    <property type="entry name" value="F-box domain"/>
    <property type="match status" value="1"/>
</dbReference>
<dbReference type="CDD" id="cd09917">
    <property type="entry name" value="F-box_SF"/>
    <property type="match status" value="1"/>
</dbReference>
<sequence length="85" mass="9126">MPLEHGAILAMEISPDADDAGSRVTGVESVWAALPLMGVFALVLAQLERRDLASVSLVSRAWHAAEAGSIIWRFSAGYRSCTPWS</sequence>
<keyword evidence="3" id="KW-1185">Reference proteome</keyword>
<name>A0AAW1Q7E4_9CHLO</name>
<reference evidence="2 3" key="1">
    <citation type="journal article" date="2024" name="Nat. Commun.">
        <title>Phylogenomics reveals the evolutionary origins of lichenization in chlorophyte algae.</title>
        <authorList>
            <person name="Puginier C."/>
            <person name="Libourel C."/>
            <person name="Otte J."/>
            <person name="Skaloud P."/>
            <person name="Haon M."/>
            <person name="Grisel S."/>
            <person name="Petersen M."/>
            <person name="Berrin J.G."/>
            <person name="Delaux P.M."/>
            <person name="Dal Grande F."/>
            <person name="Keller J."/>
        </authorList>
    </citation>
    <scope>NUCLEOTIDE SEQUENCE [LARGE SCALE GENOMIC DNA]</scope>
    <source>
        <strain evidence="2 3">SAG 2043</strain>
    </source>
</reference>
<dbReference type="Proteomes" id="UP001489004">
    <property type="component" value="Unassembled WGS sequence"/>
</dbReference>
<gene>
    <name evidence="2" type="ORF">WJX72_003135</name>
</gene>
<dbReference type="InterPro" id="IPR036047">
    <property type="entry name" value="F-box-like_dom_sf"/>
</dbReference>
<dbReference type="InterPro" id="IPR001810">
    <property type="entry name" value="F-box_dom"/>
</dbReference>
<protein>
    <recommendedName>
        <fullName evidence="1">F-box domain-containing protein</fullName>
    </recommendedName>
</protein>
<evidence type="ECO:0000313" key="3">
    <source>
        <dbReference type="Proteomes" id="UP001489004"/>
    </source>
</evidence>